<keyword evidence="2" id="KW-1185">Reference proteome</keyword>
<gene>
    <name evidence="1" type="ORF">EGR_09243</name>
</gene>
<dbReference type="EMBL" id="APAU02000139">
    <property type="protein sequence ID" value="EUB55886.1"/>
    <property type="molecule type" value="Genomic_DNA"/>
</dbReference>
<name>W6U5M0_ECHGR</name>
<comment type="caution">
    <text evidence="1">The sequence shown here is derived from an EMBL/GenBank/DDBJ whole genome shotgun (WGS) entry which is preliminary data.</text>
</comment>
<dbReference type="CTD" id="36344958"/>
<evidence type="ECO:0000313" key="2">
    <source>
        <dbReference type="Proteomes" id="UP000019149"/>
    </source>
</evidence>
<dbReference type="AlphaFoldDB" id="W6U5M0"/>
<sequence length="153" mass="17986">MLIGLYYHRTRVLAKVNCLLVSIRLKMNMQEVWRIPFLPYVIKRYLKSKNRFPFVNSFFFVGRGFHLFYAFPCFLSSRQSKITSEAAIHVAILIWHVLNVDNEMNVSFMSNIPIYMPVAQTYGALSKRVYSVAFDDFQLLSLSQSQVWSKRDN</sequence>
<dbReference type="RefSeq" id="XP_024347082.1">
    <property type="nucleotide sequence ID" value="XM_024498492.1"/>
</dbReference>
<dbReference type="GeneID" id="36344958"/>
<dbReference type="KEGG" id="egl:EGR_09243"/>
<evidence type="ECO:0000313" key="1">
    <source>
        <dbReference type="EMBL" id="EUB55886.1"/>
    </source>
</evidence>
<accession>W6U5M0</accession>
<proteinExistence type="predicted"/>
<reference evidence="1 2" key="1">
    <citation type="journal article" date="2013" name="Nat. Genet.">
        <title>The genome of the hydatid tapeworm Echinococcus granulosus.</title>
        <authorList>
            <person name="Zheng H."/>
            <person name="Zhang W."/>
            <person name="Zhang L."/>
            <person name="Zhang Z."/>
            <person name="Li J."/>
            <person name="Lu G."/>
            <person name="Zhu Y."/>
            <person name="Wang Y."/>
            <person name="Huang Y."/>
            <person name="Liu J."/>
            <person name="Kang H."/>
            <person name="Chen J."/>
            <person name="Wang L."/>
            <person name="Chen A."/>
            <person name="Yu S."/>
            <person name="Gao Z."/>
            <person name="Jin L."/>
            <person name="Gu W."/>
            <person name="Wang Z."/>
            <person name="Zhao L."/>
            <person name="Shi B."/>
            <person name="Wen H."/>
            <person name="Lin R."/>
            <person name="Jones M.K."/>
            <person name="Brejova B."/>
            <person name="Vinar T."/>
            <person name="Zhao G."/>
            <person name="McManus D.P."/>
            <person name="Chen Z."/>
            <person name="Zhou Y."/>
            <person name="Wang S."/>
        </authorList>
    </citation>
    <scope>NUCLEOTIDE SEQUENCE [LARGE SCALE GENOMIC DNA]</scope>
</reference>
<organism evidence="1 2">
    <name type="scientific">Echinococcus granulosus</name>
    <name type="common">Hydatid tapeworm</name>
    <dbReference type="NCBI Taxonomy" id="6210"/>
    <lineage>
        <taxon>Eukaryota</taxon>
        <taxon>Metazoa</taxon>
        <taxon>Spiralia</taxon>
        <taxon>Lophotrochozoa</taxon>
        <taxon>Platyhelminthes</taxon>
        <taxon>Cestoda</taxon>
        <taxon>Eucestoda</taxon>
        <taxon>Cyclophyllidea</taxon>
        <taxon>Taeniidae</taxon>
        <taxon>Echinococcus</taxon>
        <taxon>Echinococcus granulosus group</taxon>
    </lineage>
</organism>
<dbReference type="Proteomes" id="UP000019149">
    <property type="component" value="Unassembled WGS sequence"/>
</dbReference>
<protein>
    <submittedName>
        <fullName evidence="1">Uncharacterized protein</fullName>
    </submittedName>
</protein>